<reference evidence="2" key="1">
    <citation type="submission" date="2018-08" db="EMBL/GenBank/DDBJ databases">
        <authorList>
            <person name="Kim S.-J."/>
            <person name="Jung G.-Y."/>
        </authorList>
    </citation>
    <scope>NUCLEOTIDE SEQUENCE [LARGE SCALE GENOMIC DNA]</scope>
    <source>
        <strain evidence="2">GY_H</strain>
    </source>
</reference>
<proteinExistence type="predicted"/>
<dbReference type="CDD" id="cd00085">
    <property type="entry name" value="HNHc"/>
    <property type="match status" value="1"/>
</dbReference>
<dbReference type="Gene3D" id="1.10.30.50">
    <property type="match status" value="1"/>
</dbReference>
<gene>
    <name evidence="1" type="ORF">DXH78_11965</name>
</gene>
<keyword evidence="1" id="KW-0540">Nuclease</keyword>
<dbReference type="Proteomes" id="UP000263993">
    <property type="component" value="Unassembled WGS sequence"/>
</dbReference>
<sequence>MRKIAAPNIDVREFYLECARDTSDVEQRARLVATVDAIVSAADSYEQAGGTRRWFELPNSIQDVPASDAELRGLYDRVMVRQGRVGRHVYNLIFSSSGVCPMCGQGKVSTLDHYLPKSRYAQYSIFAKNLVPCCRDCNTEKRVLVAASAGDQAFHPYFDDVEGDQWLFANLGVGGAVSLSYFVEPPATWSVTLAERARSHFMHFRLDVLFSTFAATELSSLKYRLQKMFLIGGADSVRADLQLEAESARHANVNSWKTAMYDALRSNAAFCAGGFDAIGA</sequence>
<keyword evidence="1" id="KW-0255">Endonuclease</keyword>
<dbReference type="AlphaFoldDB" id="A0A371BCE0"/>
<name>A0A371BCE0_9BRAD</name>
<organism evidence="1 2">
    <name type="scientific">Undibacter mobilis</name>
    <dbReference type="NCBI Taxonomy" id="2292256"/>
    <lineage>
        <taxon>Bacteria</taxon>
        <taxon>Pseudomonadati</taxon>
        <taxon>Pseudomonadota</taxon>
        <taxon>Alphaproteobacteria</taxon>
        <taxon>Hyphomicrobiales</taxon>
        <taxon>Nitrobacteraceae</taxon>
        <taxon>Undibacter</taxon>
    </lineage>
</organism>
<evidence type="ECO:0000313" key="1">
    <source>
        <dbReference type="EMBL" id="RDV05220.1"/>
    </source>
</evidence>
<dbReference type="GO" id="GO:0004519">
    <property type="term" value="F:endonuclease activity"/>
    <property type="evidence" value="ECO:0007669"/>
    <property type="project" value="UniProtKB-KW"/>
</dbReference>
<dbReference type="InterPro" id="IPR003615">
    <property type="entry name" value="HNH_nuc"/>
</dbReference>
<keyword evidence="2" id="KW-1185">Reference proteome</keyword>
<keyword evidence="1" id="KW-0378">Hydrolase</keyword>
<dbReference type="RefSeq" id="WP_115517246.1">
    <property type="nucleotide sequence ID" value="NZ_QRGO01000001.1"/>
</dbReference>
<dbReference type="EMBL" id="QRGO01000001">
    <property type="protein sequence ID" value="RDV05220.1"/>
    <property type="molecule type" value="Genomic_DNA"/>
</dbReference>
<comment type="caution">
    <text evidence="1">The sequence shown here is derived from an EMBL/GenBank/DDBJ whole genome shotgun (WGS) entry which is preliminary data.</text>
</comment>
<protein>
    <submittedName>
        <fullName evidence="1">HNH endonuclease</fullName>
    </submittedName>
</protein>
<dbReference type="OrthoDB" id="9816185at2"/>
<evidence type="ECO:0000313" key="2">
    <source>
        <dbReference type="Proteomes" id="UP000263993"/>
    </source>
</evidence>
<accession>A0A371BCE0</accession>